<dbReference type="Pfam" id="PF00266">
    <property type="entry name" value="Aminotran_5"/>
    <property type="match status" value="1"/>
</dbReference>
<evidence type="ECO:0000256" key="5">
    <source>
        <dbReference type="ARBA" id="ARBA00022898"/>
    </source>
</evidence>
<proteinExistence type="inferred from homology"/>
<organism evidence="10 11">
    <name type="scientific">Candidatus Acutalibacter pullistercoris</name>
    <dbReference type="NCBI Taxonomy" id="2838418"/>
    <lineage>
        <taxon>Bacteria</taxon>
        <taxon>Bacillati</taxon>
        <taxon>Bacillota</taxon>
        <taxon>Clostridia</taxon>
        <taxon>Eubacteriales</taxon>
        <taxon>Acutalibacteraceae</taxon>
        <taxon>Acutalibacter</taxon>
    </lineage>
</organism>
<evidence type="ECO:0000256" key="7">
    <source>
        <dbReference type="ARBA" id="ARBA00023014"/>
    </source>
</evidence>
<dbReference type="Gene3D" id="3.90.1150.10">
    <property type="entry name" value="Aspartate Aminotransferase, domain 1"/>
    <property type="match status" value="1"/>
</dbReference>
<dbReference type="InterPro" id="IPR016454">
    <property type="entry name" value="Cysteine_dSase"/>
</dbReference>
<evidence type="ECO:0000259" key="9">
    <source>
        <dbReference type="Pfam" id="PF00266"/>
    </source>
</evidence>
<evidence type="ECO:0000256" key="6">
    <source>
        <dbReference type="ARBA" id="ARBA00023004"/>
    </source>
</evidence>
<evidence type="ECO:0000256" key="3">
    <source>
        <dbReference type="ARBA" id="ARBA00022679"/>
    </source>
</evidence>
<keyword evidence="5" id="KW-0663">Pyridoxal phosphate</keyword>
<evidence type="ECO:0000313" key="11">
    <source>
        <dbReference type="Proteomes" id="UP000823915"/>
    </source>
</evidence>
<name>A0A9D2C132_9FIRM</name>
<dbReference type="Gene3D" id="3.40.640.10">
    <property type="entry name" value="Type I PLP-dependent aspartate aminotransferase-like (Major domain)"/>
    <property type="match status" value="1"/>
</dbReference>
<dbReference type="InterPro" id="IPR015421">
    <property type="entry name" value="PyrdxlP-dep_Trfase_major"/>
</dbReference>
<keyword evidence="3" id="KW-0808">Transferase</keyword>
<dbReference type="GO" id="GO:0046872">
    <property type="term" value="F:metal ion binding"/>
    <property type="evidence" value="ECO:0007669"/>
    <property type="project" value="UniProtKB-KW"/>
</dbReference>
<reference evidence="10" key="2">
    <citation type="submission" date="2021-04" db="EMBL/GenBank/DDBJ databases">
        <authorList>
            <person name="Gilroy R."/>
        </authorList>
    </citation>
    <scope>NUCLEOTIDE SEQUENCE</scope>
    <source>
        <strain evidence="10">1282</strain>
    </source>
</reference>
<dbReference type="InterPro" id="IPR000192">
    <property type="entry name" value="Aminotrans_V_dom"/>
</dbReference>
<reference evidence="10" key="1">
    <citation type="journal article" date="2021" name="PeerJ">
        <title>Extensive microbial diversity within the chicken gut microbiome revealed by metagenomics and culture.</title>
        <authorList>
            <person name="Gilroy R."/>
            <person name="Ravi A."/>
            <person name="Getino M."/>
            <person name="Pursley I."/>
            <person name="Horton D.L."/>
            <person name="Alikhan N.F."/>
            <person name="Baker D."/>
            <person name="Gharbi K."/>
            <person name="Hall N."/>
            <person name="Watson M."/>
            <person name="Adriaenssens E.M."/>
            <person name="Foster-Nyarko E."/>
            <person name="Jarju S."/>
            <person name="Secka A."/>
            <person name="Antonio M."/>
            <person name="Oren A."/>
            <person name="Chaudhuri R.R."/>
            <person name="La Ragione R."/>
            <person name="Hildebrand F."/>
            <person name="Pallen M.J."/>
        </authorList>
    </citation>
    <scope>NUCLEOTIDE SEQUENCE</scope>
    <source>
        <strain evidence="10">1282</strain>
    </source>
</reference>
<dbReference type="AlphaFoldDB" id="A0A9D2C132"/>
<dbReference type="EMBL" id="DXDU01000065">
    <property type="protein sequence ID" value="HIY26335.1"/>
    <property type="molecule type" value="Genomic_DNA"/>
</dbReference>
<comment type="catalytic activity">
    <reaction evidence="8">
        <text>(sulfur carrier)-H + L-cysteine = (sulfur carrier)-SH + L-alanine</text>
        <dbReference type="Rhea" id="RHEA:43892"/>
        <dbReference type="Rhea" id="RHEA-COMP:14737"/>
        <dbReference type="Rhea" id="RHEA-COMP:14739"/>
        <dbReference type="ChEBI" id="CHEBI:29917"/>
        <dbReference type="ChEBI" id="CHEBI:35235"/>
        <dbReference type="ChEBI" id="CHEBI:57972"/>
        <dbReference type="ChEBI" id="CHEBI:64428"/>
        <dbReference type="EC" id="2.8.1.7"/>
    </reaction>
</comment>
<sequence length="376" mass="40067">MEHYLDNSATTRVLPEAAEKAAFLMTEGYGNPSSLHTMGFAARQAVEEARSLVAARLGAEAQEIVFTSGGTESNNLALFGAALARKRLGNKIVTTAAEHDSVLGPCRELAKWGFQVVELKPDRQGRLPEEALLEAIDGQTILVSVMLVNNETGAIFPVEAAARAIRRKKAPALLHVDAVQAFGKLPFTPKKLGADLVTVSAHKIHGPKGIGALYVGKGVRILPHVFGGGQERGLRSGTESAPLIGAFGEAARLLPDPREALRQVGALNALLREKLRELPDVTVHSPEDGLPYVLNFSAGAVRGETMLHFLAQRQVYVSSGSACGKAKPSHVLEAMGLPPQQVSSALRASFSRFSTREDVEALVQGVKEGLERLARG</sequence>
<gene>
    <name evidence="10" type="ORF">H9838_04075</name>
</gene>
<dbReference type="InterPro" id="IPR015422">
    <property type="entry name" value="PyrdxlP-dep_Trfase_small"/>
</dbReference>
<dbReference type="SUPFAM" id="SSF53383">
    <property type="entry name" value="PLP-dependent transferases"/>
    <property type="match status" value="1"/>
</dbReference>
<dbReference type="Gene3D" id="1.10.260.50">
    <property type="match status" value="1"/>
</dbReference>
<keyword evidence="6" id="KW-0408">Iron</keyword>
<comment type="similarity">
    <text evidence="2">Belongs to the class-V pyridoxal-phosphate-dependent aminotransferase family. NifS/IscS subfamily.</text>
</comment>
<keyword evidence="4" id="KW-0479">Metal-binding</keyword>
<evidence type="ECO:0000256" key="1">
    <source>
        <dbReference type="ARBA" id="ARBA00001933"/>
    </source>
</evidence>
<dbReference type="Proteomes" id="UP000823915">
    <property type="component" value="Unassembled WGS sequence"/>
</dbReference>
<evidence type="ECO:0000256" key="4">
    <source>
        <dbReference type="ARBA" id="ARBA00022723"/>
    </source>
</evidence>
<dbReference type="PIRSF" id="PIRSF005572">
    <property type="entry name" value="NifS"/>
    <property type="match status" value="1"/>
</dbReference>
<keyword evidence="7" id="KW-0411">Iron-sulfur</keyword>
<feature type="domain" description="Aminotransferase class V" evidence="9">
    <location>
        <begin position="3"/>
        <end position="362"/>
    </location>
</feature>
<dbReference type="GO" id="GO:0051536">
    <property type="term" value="F:iron-sulfur cluster binding"/>
    <property type="evidence" value="ECO:0007669"/>
    <property type="project" value="UniProtKB-KW"/>
</dbReference>
<protein>
    <submittedName>
        <fullName evidence="10">Cysteine desulfurase</fullName>
    </submittedName>
</protein>
<evidence type="ECO:0000256" key="8">
    <source>
        <dbReference type="ARBA" id="ARBA00050776"/>
    </source>
</evidence>
<dbReference type="InterPro" id="IPR015424">
    <property type="entry name" value="PyrdxlP-dep_Trfase"/>
</dbReference>
<dbReference type="PANTHER" id="PTHR11601">
    <property type="entry name" value="CYSTEINE DESULFURYLASE FAMILY MEMBER"/>
    <property type="match status" value="1"/>
</dbReference>
<dbReference type="GO" id="GO:0031071">
    <property type="term" value="F:cysteine desulfurase activity"/>
    <property type="evidence" value="ECO:0007669"/>
    <property type="project" value="UniProtKB-EC"/>
</dbReference>
<evidence type="ECO:0000256" key="2">
    <source>
        <dbReference type="ARBA" id="ARBA00006490"/>
    </source>
</evidence>
<accession>A0A9D2C132</accession>
<evidence type="ECO:0000313" key="10">
    <source>
        <dbReference type="EMBL" id="HIY26335.1"/>
    </source>
</evidence>
<comment type="cofactor">
    <cofactor evidence="1">
        <name>pyridoxal 5'-phosphate</name>
        <dbReference type="ChEBI" id="CHEBI:597326"/>
    </cofactor>
</comment>
<dbReference type="PANTHER" id="PTHR11601:SF34">
    <property type="entry name" value="CYSTEINE DESULFURASE"/>
    <property type="match status" value="1"/>
</dbReference>
<comment type="caution">
    <text evidence="10">The sequence shown here is derived from an EMBL/GenBank/DDBJ whole genome shotgun (WGS) entry which is preliminary data.</text>
</comment>